<dbReference type="InterPro" id="IPR015947">
    <property type="entry name" value="PUA-like_sf"/>
</dbReference>
<dbReference type="PRINTS" id="PR00474">
    <property type="entry name" value="GLU5KINASE"/>
</dbReference>
<dbReference type="InterPro" id="IPR005715">
    <property type="entry name" value="Glu_5kinase/COase_Synthase"/>
</dbReference>
<dbReference type="PIRSF" id="PIRSF000729">
    <property type="entry name" value="GK"/>
    <property type="match status" value="1"/>
</dbReference>
<dbReference type="CDD" id="cd04242">
    <property type="entry name" value="AAK_G5K_ProB"/>
    <property type="match status" value="1"/>
</dbReference>
<evidence type="ECO:0000256" key="5">
    <source>
        <dbReference type="ARBA" id="ARBA00022741"/>
    </source>
</evidence>
<dbReference type="PANTHER" id="PTHR43654:SF1">
    <property type="entry name" value="ISOPENTENYL PHOSPHATE KINASE"/>
    <property type="match status" value="1"/>
</dbReference>
<evidence type="ECO:0000259" key="8">
    <source>
        <dbReference type="Pfam" id="PF00696"/>
    </source>
</evidence>
<evidence type="ECO:0000313" key="10">
    <source>
        <dbReference type="EMBL" id="AUG32258.1"/>
    </source>
</evidence>
<evidence type="ECO:0000256" key="4">
    <source>
        <dbReference type="ARBA" id="ARBA00022679"/>
    </source>
</evidence>
<organism evidence="10">
    <name type="scientific">Paulinella longichromatophora</name>
    <dbReference type="NCBI Taxonomy" id="1708747"/>
    <lineage>
        <taxon>Eukaryota</taxon>
        <taxon>Sar</taxon>
        <taxon>Rhizaria</taxon>
        <taxon>Cercozoa</taxon>
        <taxon>Imbricatea</taxon>
        <taxon>Silicofilosea</taxon>
        <taxon>Euglyphida</taxon>
        <taxon>Paulinellidae</taxon>
        <taxon>Paulinella</taxon>
    </lineage>
</organism>
<dbReference type="EMBL" id="MG264610">
    <property type="protein sequence ID" value="AUG32258.1"/>
    <property type="molecule type" value="Genomic_DNA"/>
</dbReference>
<dbReference type="Pfam" id="PF00696">
    <property type="entry name" value="AA_kinase"/>
    <property type="match status" value="1"/>
</dbReference>
<evidence type="ECO:0000256" key="3">
    <source>
        <dbReference type="ARBA" id="ARBA00022650"/>
    </source>
</evidence>
<dbReference type="GO" id="GO:0005829">
    <property type="term" value="C:cytosol"/>
    <property type="evidence" value="ECO:0007669"/>
    <property type="project" value="TreeGrafter"/>
</dbReference>
<name>A0A2H4ZP12_9EUKA</name>
<dbReference type="InterPro" id="IPR001057">
    <property type="entry name" value="Glu/AcGlu_kinase"/>
</dbReference>
<dbReference type="Gene3D" id="2.30.130.10">
    <property type="entry name" value="PUA domain"/>
    <property type="match status" value="1"/>
</dbReference>
<dbReference type="GO" id="GO:0003723">
    <property type="term" value="F:RNA binding"/>
    <property type="evidence" value="ECO:0007669"/>
    <property type="project" value="InterPro"/>
</dbReference>
<dbReference type="PROSITE" id="PS00902">
    <property type="entry name" value="GLUTAMATE_5_KINASE"/>
    <property type="match status" value="1"/>
</dbReference>
<feature type="domain" description="PUA" evidence="9">
    <location>
        <begin position="276"/>
        <end position="338"/>
    </location>
</feature>
<dbReference type="HAMAP" id="MF_00456">
    <property type="entry name" value="ProB"/>
    <property type="match status" value="1"/>
</dbReference>
<dbReference type="GO" id="GO:0004349">
    <property type="term" value="F:glutamate 5-kinase activity"/>
    <property type="evidence" value="ECO:0007669"/>
    <property type="project" value="InterPro"/>
</dbReference>
<dbReference type="InterPro" id="IPR011529">
    <property type="entry name" value="Glu_5kinase"/>
</dbReference>
<evidence type="ECO:0000256" key="7">
    <source>
        <dbReference type="ARBA" id="ARBA00022840"/>
    </source>
</evidence>
<keyword evidence="2" id="KW-0028">Amino-acid biosynthesis</keyword>
<dbReference type="GO" id="GO:0005524">
    <property type="term" value="F:ATP binding"/>
    <property type="evidence" value="ECO:0007669"/>
    <property type="project" value="UniProtKB-KW"/>
</dbReference>
<evidence type="ECO:0000256" key="2">
    <source>
        <dbReference type="ARBA" id="ARBA00022605"/>
    </source>
</evidence>
<keyword evidence="7" id="KW-0067">ATP-binding</keyword>
<dbReference type="InterPro" id="IPR002478">
    <property type="entry name" value="PUA"/>
</dbReference>
<sequence>MLERRVIKVGTSLLRGTPGRDTRQVIADLARNIAIDYNRRNWITLVTSGAVGLGCDRLGLEGRPSEVIALQAAASVGQGRLIGLYDTAFSEYNIRVSQILLNRHDLSLHERYKNSIRTLHQVLDWGVIPIINENDTVTTDELKFGDNDSLSALVAIAIQAHELILLTDVSQLYSSDPKKDSNATPIKVVRDLIELDKLQISAGGGSEWGTGGMMTKLAAARMATAGGIRVRLADGRDPAVLEAILRGEDRGTLFEAPKDLFTHKKAWIAYAFQMKGVLTVNASTEKALVEDNASLMIGGILSTEGDFEGRNTVKVLNINGDEVCRGILELGKKEINDFISKRNNCEEGVSQISPQTVVITQEKLILSKDIPVY</sequence>
<dbReference type="InterPro" id="IPR001048">
    <property type="entry name" value="Asp/Glu/Uridylate_kinase"/>
</dbReference>
<keyword evidence="10" id="KW-0934">Plastid</keyword>
<reference evidence="10" key="1">
    <citation type="submission" date="2017-10" db="EMBL/GenBank/DDBJ databases">
        <title>Paulinella longichromatophora chromatophore genome.</title>
        <authorList>
            <person name="Lhee D."/>
            <person name="Yoon H.S."/>
        </authorList>
    </citation>
    <scope>NUCLEOTIDE SEQUENCE</scope>
</reference>
<evidence type="ECO:0000259" key="9">
    <source>
        <dbReference type="Pfam" id="PF01472"/>
    </source>
</evidence>
<dbReference type="InterPro" id="IPR036974">
    <property type="entry name" value="PUA_sf"/>
</dbReference>
<dbReference type="PROSITE" id="PS50890">
    <property type="entry name" value="PUA"/>
    <property type="match status" value="1"/>
</dbReference>
<dbReference type="AlphaFoldDB" id="A0A2H4ZP12"/>
<geneLocation type="plastid" evidence="10"/>
<dbReference type="InterPro" id="IPR036393">
    <property type="entry name" value="AceGlu_kinase-like_sf"/>
</dbReference>
<dbReference type="SUPFAM" id="SSF88697">
    <property type="entry name" value="PUA domain-like"/>
    <property type="match status" value="1"/>
</dbReference>
<keyword evidence="6 10" id="KW-0418">Kinase</keyword>
<dbReference type="InterPro" id="IPR019797">
    <property type="entry name" value="Glutamate_5-kinase_CS"/>
</dbReference>
<dbReference type="FunFam" id="3.40.1160.10:FF:000006">
    <property type="entry name" value="Glutamate 5-kinase"/>
    <property type="match status" value="1"/>
</dbReference>
<keyword evidence="1" id="KW-0963">Cytoplasm</keyword>
<keyword evidence="4" id="KW-0808">Transferase</keyword>
<dbReference type="SUPFAM" id="SSF53633">
    <property type="entry name" value="Carbamate kinase-like"/>
    <property type="match status" value="1"/>
</dbReference>
<gene>
    <name evidence="10" type="primary">proB</name>
    <name evidence="10" type="ORF">PLO_259</name>
</gene>
<evidence type="ECO:0000256" key="6">
    <source>
        <dbReference type="ARBA" id="ARBA00022777"/>
    </source>
</evidence>
<dbReference type="Pfam" id="PF01472">
    <property type="entry name" value="PUA"/>
    <property type="match status" value="1"/>
</dbReference>
<accession>A0A2H4ZP12</accession>
<dbReference type="InterPro" id="IPR041739">
    <property type="entry name" value="G5K_ProB"/>
</dbReference>
<protein>
    <submittedName>
        <fullName evidence="10">Gamma-glutamyl kinase</fullName>
    </submittedName>
</protein>
<keyword evidence="3" id="KW-0641">Proline biosynthesis</keyword>
<dbReference type="NCBIfam" id="TIGR01027">
    <property type="entry name" value="proB"/>
    <property type="match status" value="1"/>
</dbReference>
<keyword evidence="5" id="KW-0547">Nucleotide-binding</keyword>
<proteinExistence type="inferred from homology"/>
<dbReference type="Gene3D" id="3.40.1160.10">
    <property type="entry name" value="Acetylglutamate kinase-like"/>
    <property type="match status" value="1"/>
</dbReference>
<feature type="domain" description="Aspartate/glutamate/uridylate kinase" evidence="8">
    <location>
        <begin position="4"/>
        <end position="233"/>
    </location>
</feature>
<dbReference type="GO" id="GO:0008652">
    <property type="term" value="P:amino acid biosynthetic process"/>
    <property type="evidence" value="ECO:0007669"/>
    <property type="project" value="UniProtKB-KW"/>
</dbReference>
<evidence type="ECO:0000256" key="1">
    <source>
        <dbReference type="ARBA" id="ARBA00022490"/>
    </source>
</evidence>
<dbReference type="PANTHER" id="PTHR43654">
    <property type="entry name" value="GLUTAMATE 5-KINASE"/>
    <property type="match status" value="1"/>
</dbReference>